<dbReference type="EMBL" id="JBHLXE010000027">
    <property type="protein sequence ID" value="MFC0178988.1"/>
    <property type="molecule type" value="Genomic_DNA"/>
</dbReference>
<evidence type="ECO:0000313" key="2">
    <source>
        <dbReference type="Proteomes" id="UP001589758"/>
    </source>
</evidence>
<accession>A0ABV6C7P8</accession>
<organism evidence="1 2">
    <name type="scientific">Thorsellia kenyensis</name>
    <dbReference type="NCBI Taxonomy" id="1549888"/>
    <lineage>
        <taxon>Bacteria</taxon>
        <taxon>Pseudomonadati</taxon>
        <taxon>Pseudomonadota</taxon>
        <taxon>Gammaproteobacteria</taxon>
        <taxon>Enterobacterales</taxon>
        <taxon>Thorselliaceae</taxon>
        <taxon>Thorsellia</taxon>
    </lineage>
</organism>
<comment type="caution">
    <text evidence="1">The sequence shown here is derived from an EMBL/GenBank/DDBJ whole genome shotgun (WGS) entry which is preliminary data.</text>
</comment>
<dbReference type="Proteomes" id="UP001589758">
    <property type="component" value="Unassembled WGS sequence"/>
</dbReference>
<name>A0ABV6C7P8_9GAMM</name>
<gene>
    <name evidence="1" type="ORF">ACFFIT_02580</name>
</gene>
<keyword evidence="2" id="KW-1185">Reference proteome</keyword>
<sequence length="126" mass="14422">MKKLVKPIVHLKIPIYAGHISICESIEAAKSYFKNIDFEHYGDDYNGLTIKAFGNNGSLSVIIIFDDIDNIPFHVISHESIHAAWAVLDNSGIKPSYDNQEVLTYLSDWVVKEVFRIKEMRRILNN</sequence>
<reference evidence="1 2" key="1">
    <citation type="submission" date="2024-09" db="EMBL/GenBank/DDBJ databases">
        <authorList>
            <person name="Sun Q."/>
            <person name="Mori K."/>
        </authorList>
    </citation>
    <scope>NUCLEOTIDE SEQUENCE [LARGE SCALE GENOMIC DNA]</scope>
    <source>
        <strain evidence="1 2">CCM 8545</strain>
    </source>
</reference>
<evidence type="ECO:0000313" key="1">
    <source>
        <dbReference type="EMBL" id="MFC0178988.1"/>
    </source>
</evidence>
<dbReference type="RefSeq" id="WP_385876084.1">
    <property type="nucleotide sequence ID" value="NZ_JBHLXE010000027.1"/>
</dbReference>
<protein>
    <submittedName>
        <fullName evidence="1">Uncharacterized protein</fullName>
    </submittedName>
</protein>
<proteinExistence type="predicted"/>